<protein>
    <recommendedName>
        <fullName evidence="1">ABM domain-containing protein</fullName>
    </recommendedName>
</protein>
<dbReference type="InterPro" id="IPR007138">
    <property type="entry name" value="ABM_dom"/>
</dbReference>
<gene>
    <name evidence="2" type="ORF">FD35_GL002600</name>
</gene>
<dbReference type="EMBL" id="AZFF01000008">
    <property type="protein sequence ID" value="KRL54531.1"/>
    <property type="molecule type" value="Genomic_DNA"/>
</dbReference>
<feature type="domain" description="ABM" evidence="1">
    <location>
        <begin position="51"/>
        <end position="140"/>
    </location>
</feature>
<dbReference type="Proteomes" id="UP000051999">
    <property type="component" value="Unassembled WGS sequence"/>
</dbReference>
<evidence type="ECO:0000259" key="1">
    <source>
        <dbReference type="PROSITE" id="PS51725"/>
    </source>
</evidence>
<organism evidence="2 3">
    <name type="scientific">Furfurilactobacillus rossiae DSM 15814</name>
    <dbReference type="NCBI Taxonomy" id="1114972"/>
    <lineage>
        <taxon>Bacteria</taxon>
        <taxon>Bacillati</taxon>
        <taxon>Bacillota</taxon>
        <taxon>Bacilli</taxon>
        <taxon>Lactobacillales</taxon>
        <taxon>Lactobacillaceae</taxon>
        <taxon>Furfurilactobacillus</taxon>
    </lineage>
</organism>
<reference evidence="2 3" key="1">
    <citation type="journal article" date="2015" name="Genome Announc.">
        <title>Expanding the biotechnology potential of lactobacilli through comparative genomics of 213 strains and associated genera.</title>
        <authorList>
            <person name="Sun Z."/>
            <person name="Harris H.M."/>
            <person name="McCann A."/>
            <person name="Guo C."/>
            <person name="Argimon S."/>
            <person name="Zhang W."/>
            <person name="Yang X."/>
            <person name="Jeffery I.B."/>
            <person name="Cooney J.C."/>
            <person name="Kagawa T.F."/>
            <person name="Liu W."/>
            <person name="Song Y."/>
            <person name="Salvetti E."/>
            <person name="Wrobel A."/>
            <person name="Rasinkangas P."/>
            <person name="Parkhill J."/>
            <person name="Rea M.C."/>
            <person name="O'Sullivan O."/>
            <person name="Ritari J."/>
            <person name="Douillard F.P."/>
            <person name="Paul Ross R."/>
            <person name="Yang R."/>
            <person name="Briner A.E."/>
            <person name="Felis G.E."/>
            <person name="de Vos W.M."/>
            <person name="Barrangou R."/>
            <person name="Klaenhammer T.R."/>
            <person name="Caufield P.W."/>
            <person name="Cui Y."/>
            <person name="Zhang H."/>
            <person name="O'Toole P.W."/>
        </authorList>
    </citation>
    <scope>NUCLEOTIDE SEQUENCE [LARGE SCALE GENOMIC DNA]</scope>
    <source>
        <strain evidence="2 3">DSM 15814</strain>
    </source>
</reference>
<name>A0A0R1RLP4_9LACO</name>
<dbReference type="PATRIC" id="fig|1114972.6.peg.2666"/>
<dbReference type="InterPro" id="IPR011008">
    <property type="entry name" value="Dimeric_a/b-barrel"/>
</dbReference>
<sequence>MTRVTIQNNFFQNKASNFSTNNITFQLWKMYFNPHLHYMFYSRKDTIMQIINCEFHIKHDQELLTQFKKAALVEIDHARKDRGNISFSLFQDVENQYELQMIEAWDSESSIELHANSGHNQQFNRELSNLVTHLPAVHQYVSDEN</sequence>
<comment type="caution">
    <text evidence="2">The sequence shown here is derived from an EMBL/GenBank/DDBJ whole genome shotgun (WGS) entry which is preliminary data.</text>
</comment>
<dbReference type="PROSITE" id="PS51725">
    <property type="entry name" value="ABM"/>
    <property type="match status" value="1"/>
</dbReference>
<evidence type="ECO:0000313" key="2">
    <source>
        <dbReference type="EMBL" id="KRL54531.1"/>
    </source>
</evidence>
<dbReference type="Gene3D" id="3.30.70.100">
    <property type="match status" value="1"/>
</dbReference>
<keyword evidence="3" id="KW-1185">Reference proteome</keyword>
<dbReference type="STRING" id="1114972.FD35_GL002600"/>
<dbReference type="AlphaFoldDB" id="A0A0R1RLP4"/>
<evidence type="ECO:0000313" key="3">
    <source>
        <dbReference type="Proteomes" id="UP000051999"/>
    </source>
</evidence>
<proteinExistence type="predicted"/>
<dbReference type="OrthoDB" id="287932at2"/>
<dbReference type="Pfam" id="PF03992">
    <property type="entry name" value="ABM"/>
    <property type="match status" value="1"/>
</dbReference>
<accession>A0A0R1RLP4</accession>
<dbReference type="SUPFAM" id="SSF54909">
    <property type="entry name" value="Dimeric alpha+beta barrel"/>
    <property type="match status" value="1"/>
</dbReference>